<evidence type="ECO:0000259" key="1">
    <source>
        <dbReference type="Pfam" id="PF17293"/>
    </source>
</evidence>
<name>A0A379GAY0_9BACT</name>
<dbReference type="EMBL" id="UGTP01000005">
    <property type="protein sequence ID" value="SUC38072.1"/>
    <property type="molecule type" value="Genomic_DNA"/>
</dbReference>
<gene>
    <name evidence="2" type="ORF">NCTC13043_02572</name>
</gene>
<reference evidence="2 3" key="1">
    <citation type="submission" date="2018-06" db="EMBL/GenBank/DDBJ databases">
        <authorList>
            <consortium name="Pathogen Informatics"/>
            <person name="Doyle S."/>
        </authorList>
    </citation>
    <scope>NUCLEOTIDE SEQUENCE [LARGE SCALE GENOMIC DNA]</scope>
    <source>
        <strain evidence="2 3">NCTC13043</strain>
    </source>
</reference>
<protein>
    <recommendedName>
        <fullName evidence="1">Arm DNA-binding domain-containing protein</fullName>
    </recommendedName>
</protein>
<dbReference type="Proteomes" id="UP000254235">
    <property type="component" value="Unassembled WGS sequence"/>
</dbReference>
<sequence>MNIKRNIIFTLESRKKDGVLIVENVPIRMRVNFASKRIEFTTGYRIDAAKWDADKQRVKNGCSNKLKQPASEINASLLGYYTEVQEIFKKFEVEEIMPTPEQIKEAFNALHKPIEEVKPRKSTPNVFYKAFDEFVRDCRRHQSKCHE</sequence>
<evidence type="ECO:0000313" key="2">
    <source>
        <dbReference type="EMBL" id="SUC38072.1"/>
    </source>
</evidence>
<accession>A0A379GAY0</accession>
<proteinExistence type="predicted"/>
<dbReference type="InterPro" id="IPR035386">
    <property type="entry name" value="Arm-DNA-bind_5"/>
</dbReference>
<dbReference type="Pfam" id="PF17293">
    <property type="entry name" value="Arm-DNA-bind_5"/>
    <property type="match status" value="1"/>
</dbReference>
<dbReference type="AlphaFoldDB" id="A0A379GAY0"/>
<organism evidence="2 3">
    <name type="scientific">Prevotella pallens</name>
    <dbReference type="NCBI Taxonomy" id="60133"/>
    <lineage>
        <taxon>Bacteria</taxon>
        <taxon>Pseudomonadati</taxon>
        <taxon>Bacteroidota</taxon>
        <taxon>Bacteroidia</taxon>
        <taxon>Bacteroidales</taxon>
        <taxon>Prevotellaceae</taxon>
        <taxon>Prevotella</taxon>
    </lineage>
</organism>
<feature type="domain" description="Arm DNA-binding" evidence="1">
    <location>
        <begin position="23"/>
        <end position="103"/>
    </location>
</feature>
<evidence type="ECO:0000313" key="3">
    <source>
        <dbReference type="Proteomes" id="UP000254235"/>
    </source>
</evidence>